<dbReference type="PANTHER" id="PTHR43811">
    <property type="entry name" value="FKBP-TYPE PEPTIDYL-PROLYL CIS-TRANS ISOMERASE FKPA"/>
    <property type="match status" value="1"/>
</dbReference>
<dbReference type="STRING" id="1907939.BKL49_06875"/>
<evidence type="ECO:0000256" key="1">
    <source>
        <dbReference type="ARBA" id="ARBA00000971"/>
    </source>
</evidence>
<protein>
    <recommendedName>
        <fullName evidence="6">Peptidyl-prolyl cis-trans isomerase</fullName>
        <ecNumber evidence="6">5.2.1.8</ecNumber>
    </recommendedName>
</protein>
<dbReference type="AlphaFoldDB" id="A0A1V3JPK7"/>
<dbReference type="EMBL" id="MLHQ01000015">
    <property type="protein sequence ID" value="OOF58624.1"/>
    <property type="molecule type" value="Genomic_DNA"/>
</dbReference>
<sequence>MLKIQKLSFAALMVSAVISGSVFADEKADAKFNDDVSYALTAYSMTQAKLMAEQGGIKLNESQVNKAVADVLKGDLNEEKIGELGKTLEKFEQKMIAQEQAKAKELAQKAQAEGDKYRADFAKKDGVKTTKSGLLYRVVEAGKGETIKPTDTVKVHYTGKLPNGEVFDSSVERGQPAEFRLNQVVKGWTEGLQLVKKGGKIELVLPPELAYGKQGAGASIPPNATLYFEVEVLDVNPKAK</sequence>
<dbReference type="GO" id="GO:0003755">
    <property type="term" value="F:peptidyl-prolyl cis-trans isomerase activity"/>
    <property type="evidence" value="ECO:0007669"/>
    <property type="project" value="UniProtKB-UniRule"/>
</dbReference>
<keyword evidence="8" id="KW-0732">Signal</keyword>
<accession>A0A1V3JPK7</accession>
<name>A0A1V3JPK7_9PAST</name>
<evidence type="ECO:0000256" key="5">
    <source>
        <dbReference type="PROSITE-ProRule" id="PRU00277"/>
    </source>
</evidence>
<feature type="chain" id="PRO_5012640863" description="Peptidyl-prolyl cis-trans isomerase" evidence="8">
    <location>
        <begin position="25"/>
        <end position="240"/>
    </location>
</feature>
<dbReference type="InterPro" id="IPR036944">
    <property type="entry name" value="PPIase_FKBP_N_sf"/>
</dbReference>
<evidence type="ECO:0000313" key="11">
    <source>
        <dbReference type="Proteomes" id="UP000188602"/>
    </source>
</evidence>
<dbReference type="Pfam" id="PF01346">
    <property type="entry name" value="FKBP_N"/>
    <property type="match status" value="1"/>
</dbReference>
<dbReference type="InterPro" id="IPR046357">
    <property type="entry name" value="PPIase_dom_sf"/>
</dbReference>
<dbReference type="OrthoDB" id="9814548at2"/>
<evidence type="ECO:0000256" key="4">
    <source>
        <dbReference type="ARBA" id="ARBA00023235"/>
    </source>
</evidence>
<keyword evidence="4 5" id="KW-0413">Isomerase</keyword>
<dbReference type="Gene3D" id="3.10.50.40">
    <property type="match status" value="1"/>
</dbReference>
<evidence type="ECO:0000256" key="8">
    <source>
        <dbReference type="SAM" id="SignalP"/>
    </source>
</evidence>
<organism evidence="10 11">
    <name type="scientific">Rodentibacter myodis</name>
    <dbReference type="NCBI Taxonomy" id="1907939"/>
    <lineage>
        <taxon>Bacteria</taxon>
        <taxon>Pseudomonadati</taxon>
        <taxon>Pseudomonadota</taxon>
        <taxon>Gammaproteobacteria</taxon>
        <taxon>Pasteurellales</taxon>
        <taxon>Pasteurellaceae</taxon>
        <taxon>Rodentibacter</taxon>
    </lineage>
</organism>
<evidence type="ECO:0000256" key="7">
    <source>
        <dbReference type="SAM" id="Coils"/>
    </source>
</evidence>
<dbReference type="RefSeq" id="WP_077423905.1">
    <property type="nucleotide sequence ID" value="NZ_MLHQ01000015.1"/>
</dbReference>
<keyword evidence="7" id="KW-0175">Coiled coil</keyword>
<dbReference type="Proteomes" id="UP000188602">
    <property type="component" value="Unassembled WGS sequence"/>
</dbReference>
<evidence type="ECO:0000313" key="10">
    <source>
        <dbReference type="EMBL" id="OOF58624.1"/>
    </source>
</evidence>
<feature type="domain" description="PPIase FKBP-type" evidence="9">
    <location>
        <begin position="150"/>
        <end position="236"/>
    </location>
</feature>
<feature type="signal peptide" evidence="8">
    <location>
        <begin position="1"/>
        <end position="24"/>
    </location>
</feature>
<evidence type="ECO:0000256" key="2">
    <source>
        <dbReference type="ARBA" id="ARBA00006577"/>
    </source>
</evidence>
<evidence type="ECO:0000259" key="9">
    <source>
        <dbReference type="PROSITE" id="PS50059"/>
    </source>
</evidence>
<dbReference type="PANTHER" id="PTHR43811:SF19">
    <property type="entry name" value="39 KDA FK506-BINDING NUCLEAR PROTEIN"/>
    <property type="match status" value="1"/>
</dbReference>
<dbReference type="GO" id="GO:0006457">
    <property type="term" value="P:protein folding"/>
    <property type="evidence" value="ECO:0007669"/>
    <property type="project" value="InterPro"/>
</dbReference>
<keyword evidence="3 5" id="KW-0697">Rotamase</keyword>
<dbReference type="SUPFAM" id="SSF54534">
    <property type="entry name" value="FKBP-like"/>
    <property type="match status" value="1"/>
</dbReference>
<feature type="coiled-coil region" evidence="7">
    <location>
        <begin position="88"/>
        <end position="116"/>
    </location>
</feature>
<dbReference type="InterPro" id="IPR001179">
    <property type="entry name" value="PPIase_FKBP_dom"/>
</dbReference>
<proteinExistence type="inferred from homology"/>
<keyword evidence="11" id="KW-1185">Reference proteome</keyword>
<dbReference type="InterPro" id="IPR000774">
    <property type="entry name" value="PPIase_FKBP_N"/>
</dbReference>
<dbReference type="Gene3D" id="1.10.287.460">
    <property type="entry name" value="Peptidyl-prolyl cis-trans isomerase, FKBP-type, N-terminal domain"/>
    <property type="match status" value="1"/>
</dbReference>
<evidence type="ECO:0000256" key="6">
    <source>
        <dbReference type="RuleBase" id="RU003915"/>
    </source>
</evidence>
<comment type="caution">
    <text evidence="10">The sequence shown here is derived from an EMBL/GenBank/DDBJ whole genome shotgun (WGS) entry which is preliminary data.</text>
</comment>
<reference evidence="10 11" key="1">
    <citation type="submission" date="2016-10" db="EMBL/GenBank/DDBJ databases">
        <title>Rodentibacter gen. nov. and new species.</title>
        <authorList>
            <person name="Christensen H."/>
        </authorList>
    </citation>
    <scope>NUCLEOTIDE SEQUENCE [LARGE SCALE GENOMIC DNA]</scope>
    <source>
        <strain evidence="10 11">Ac151</strain>
    </source>
</reference>
<dbReference type="EC" id="5.2.1.8" evidence="6"/>
<evidence type="ECO:0000256" key="3">
    <source>
        <dbReference type="ARBA" id="ARBA00023110"/>
    </source>
</evidence>
<dbReference type="FunFam" id="3.10.50.40:FF:000006">
    <property type="entry name" value="Peptidyl-prolyl cis-trans isomerase"/>
    <property type="match status" value="1"/>
</dbReference>
<comment type="catalytic activity">
    <reaction evidence="1 5 6">
        <text>[protein]-peptidylproline (omega=180) = [protein]-peptidylproline (omega=0)</text>
        <dbReference type="Rhea" id="RHEA:16237"/>
        <dbReference type="Rhea" id="RHEA-COMP:10747"/>
        <dbReference type="Rhea" id="RHEA-COMP:10748"/>
        <dbReference type="ChEBI" id="CHEBI:83833"/>
        <dbReference type="ChEBI" id="CHEBI:83834"/>
        <dbReference type="EC" id="5.2.1.8"/>
    </reaction>
</comment>
<dbReference type="PROSITE" id="PS50059">
    <property type="entry name" value="FKBP_PPIASE"/>
    <property type="match status" value="1"/>
</dbReference>
<dbReference type="Pfam" id="PF00254">
    <property type="entry name" value="FKBP_C"/>
    <property type="match status" value="1"/>
</dbReference>
<comment type="similarity">
    <text evidence="2 6">Belongs to the FKBP-type PPIase family.</text>
</comment>
<gene>
    <name evidence="10" type="ORF">BKL49_06875</name>
</gene>